<feature type="domain" description="HIT" evidence="4">
    <location>
        <begin position="8"/>
        <end position="118"/>
    </location>
</feature>
<evidence type="ECO:0000256" key="1">
    <source>
        <dbReference type="PIRSR" id="PIRSR601310-1"/>
    </source>
</evidence>
<protein>
    <submittedName>
        <fullName evidence="5">Diadenosine tetraphosphate (Ap4A) hydrolase</fullName>
    </submittedName>
</protein>
<feature type="active site" description="Tele-AMP-histidine intermediate" evidence="1">
    <location>
        <position position="104"/>
    </location>
</feature>
<evidence type="ECO:0000313" key="5">
    <source>
        <dbReference type="EMBL" id="SOD95218.1"/>
    </source>
</evidence>
<name>A0A286GI67_9PROT</name>
<keyword evidence="6" id="KW-1185">Reference proteome</keyword>
<dbReference type="InterPro" id="IPR001310">
    <property type="entry name" value="Histidine_triad_HIT"/>
</dbReference>
<proteinExistence type="predicted"/>
<gene>
    <name evidence="5" type="ORF">SAMN05421508_104265</name>
</gene>
<organism evidence="5 6">
    <name type="scientific">Caenispirillum bisanense</name>
    <dbReference type="NCBI Taxonomy" id="414052"/>
    <lineage>
        <taxon>Bacteria</taxon>
        <taxon>Pseudomonadati</taxon>
        <taxon>Pseudomonadota</taxon>
        <taxon>Alphaproteobacteria</taxon>
        <taxon>Rhodospirillales</taxon>
        <taxon>Novispirillaceae</taxon>
        <taxon>Caenispirillum</taxon>
    </lineage>
</organism>
<dbReference type="EMBL" id="OCNJ01000004">
    <property type="protein sequence ID" value="SOD95218.1"/>
    <property type="molecule type" value="Genomic_DNA"/>
</dbReference>
<evidence type="ECO:0000256" key="3">
    <source>
        <dbReference type="PROSITE-ProRule" id="PRU00464"/>
    </source>
</evidence>
<accession>A0A286GI67</accession>
<dbReference type="OrthoDB" id="9784774at2"/>
<dbReference type="InterPro" id="IPR036265">
    <property type="entry name" value="HIT-like_sf"/>
</dbReference>
<reference evidence="5 6" key="1">
    <citation type="submission" date="2017-09" db="EMBL/GenBank/DDBJ databases">
        <authorList>
            <person name="Ehlers B."/>
            <person name="Leendertz F.H."/>
        </authorList>
    </citation>
    <scope>NUCLEOTIDE SEQUENCE [LARGE SCALE GENOMIC DNA]</scope>
    <source>
        <strain evidence="5 6">USBA 140</strain>
    </source>
</reference>
<dbReference type="Proteomes" id="UP000219621">
    <property type="component" value="Unassembled WGS sequence"/>
</dbReference>
<dbReference type="InterPro" id="IPR011146">
    <property type="entry name" value="HIT-like"/>
</dbReference>
<dbReference type="Pfam" id="PF01230">
    <property type="entry name" value="HIT"/>
    <property type="match status" value="1"/>
</dbReference>
<dbReference type="PANTHER" id="PTHR23089">
    <property type="entry name" value="HISTIDINE TRIAD HIT PROTEIN"/>
    <property type="match status" value="1"/>
</dbReference>
<dbReference type="RefSeq" id="WP_097279221.1">
    <property type="nucleotide sequence ID" value="NZ_OCNJ01000004.1"/>
</dbReference>
<evidence type="ECO:0000256" key="2">
    <source>
        <dbReference type="PIRSR" id="PIRSR601310-3"/>
    </source>
</evidence>
<feature type="short sequence motif" description="Histidine triad motif" evidence="2 3">
    <location>
        <begin position="102"/>
        <end position="106"/>
    </location>
</feature>
<dbReference type="CDD" id="cd01276">
    <property type="entry name" value="PKCI_related"/>
    <property type="match status" value="1"/>
</dbReference>
<sequence length="120" mass="13071">MAYDQNNIFAKILRGEIPCKKVYEDDHVLAFEDIAPKRPVHVLVIPKGPYEDATTFAAEASDVEQAALWKAVGLIVKQTGVDKTGYRIISNTGEHGHQEVPHLHLHILGGSSCGPMVKAG</sequence>
<keyword evidence="5" id="KW-0378">Hydrolase</keyword>
<dbReference type="PRINTS" id="PR00332">
    <property type="entry name" value="HISTRIAD"/>
</dbReference>
<dbReference type="InterPro" id="IPR019808">
    <property type="entry name" value="Histidine_triad_CS"/>
</dbReference>
<dbReference type="GO" id="GO:0016787">
    <property type="term" value="F:hydrolase activity"/>
    <property type="evidence" value="ECO:0007669"/>
    <property type="project" value="UniProtKB-KW"/>
</dbReference>
<dbReference type="PROSITE" id="PS51084">
    <property type="entry name" value="HIT_2"/>
    <property type="match status" value="1"/>
</dbReference>
<dbReference type="SUPFAM" id="SSF54197">
    <property type="entry name" value="HIT-like"/>
    <property type="match status" value="1"/>
</dbReference>
<evidence type="ECO:0000313" key="6">
    <source>
        <dbReference type="Proteomes" id="UP000219621"/>
    </source>
</evidence>
<evidence type="ECO:0000259" key="4">
    <source>
        <dbReference type="PROSITE" id="PS51084"/>
    </source>
</evidence>
<dbReference type="Gene3D" id="3.30.428.10">
    <property type="entry name" value="HIT-like"/>
    <property type="match status" value="1"/>
</dbReference>
<dbReference type="AlphaFoldDB" id="A0A286GI67"/>
<dbReference type="PROSITE" id="PS00892">
    <property type="entry name" value="HIT_1"/>
    <property type="match status" value="1"/>
</dbReference>